<evidence type="ECO:0000313" key="3">
    <source>
        <dbReference type="Proteomes" id="UP000494218"/>
    </source>
</evidence>
<evidence type="ECO:0000313" key="2">
    <source>
        <dbReference type="EMBL" id="VWC35073.1"/>
    </source>
</evidence>
<dbReference type="AlphaFoldDB" id="A0A6P2RGC6"/>
<reference evidence="2 3" key="1">
    <citation type="submission" date="2019-09" db="EMBL/GenBank/DDBJ databases">
        <authorList>
            <person name="Depoorter E."/>
        </authorList>
    </citation>
    <scope>NUCLEOTIDE SEQUENCE [LARGE SCALE GENOMIC DNA]</scope>
    <source>
        <strain evidence="2">LMG 23254</strain>
    </source>
</reference>
<dbReference type="Proteomes" id="UP000494218">
    <property type="component" value="Unassembled WGS sequence"/>
</dbReference>
<protein>
    <submittedName>
        <fullName evidence="2">Uncharacterized protein</fullName>
    </submittedName>
</protein>
<name>A0A6P2RGC6_BURL3</name>
<evidence type="ECO:0000256" key="1">
    <source>
        <dbReference type="SAM" id="MobiDB-lite"/>
    </source>
</evidence>
<sequence>MHESLPEPPRESWTRFALSRCRHVSGISELSVAVCLSLSWRPDRFVCLQTLGTLSTCALDCRTRLISGCRIASRAPRSALLAPDPTRQHIGTVQQSIGPIDSTAAPSTAGRYAARVPDALRAPGRPSKTSLPSCSRLGAPAKPHLHEVRCGSGRRPPSRGKATIDTTVGLEGLRGQKILDAMCHIRRYRTTNVTPVEPSFINRFVVALAWEKPFDHPVD</sequence>
<dbReference type="EMBL" id="CABVPW010000043">
    <property type="protein sequence ID" value="VWC35073.1"/>
    <property type="molecule type" value="Genomic_DNA"/>
</dbReference>
<gene>
    <name evidence="2" type="ORF">BLA23254_06583</name>
</gene>
<proteinExistence type="predicted"/>
<feature type="region of interest" description="Disordered" evidence="1">
    <location>
        <begin position="117"/>
        <end position="140"/>
    </location>
</feature>
<organism evidence="2 3">
    <name type="scientific">Burkholderia lata (strain ATCC 17760 / DSM 23089 / LMG 22485 / NCIMB 9086 / R18194 / 383)</name>
    <dbReference type="NCBI Taxonomy" id="482957"/>
    <lineage>
        <taxon>Bacteria</taxon>
        <taxon>Pseudomonadati</taxon>
        <taxon>Pseudomonadota</taxon>
        <taxon>Betaproteobacteria</taxon>
        <taxon>Burkholderiales</taxon>
        <taxon>Burkholderiaceae</taxon>
        <taxon>Burkholderia</taxon>
        <taxon>Burkholderia cepacia complex</taxon>
    </lineage>
</organism>
<accession>A0A6P2RGC6</accession>